<gene>
    <name evidence="2" type="ORF">EYF80_027127</name>
</gene>
<evidence type="ECO:0000256" key="1">
    <source>
        <dbReference type="SAM" id="MobiDB-lite"/>
    </source>
</evidence>
<accession>A0A4Z2HAA1</accession>
<feature type="compositionally biased region" description="Polar residues" evidence="1">
    <location>
        <begin position="43"/>
        <end position="54"/>
    </location>
</feature>
<reference evidence="2 3" key="1">
    <citation type="submission" date="2019-03" db="EMBL/GenBank/DDBJ databases">
        <title>First draft genome of Liparis tanakae, snailfish: a comprehensive survey of snailfish specific genes.</title>
        <authorList>
            <person name="Kim W."/>
            <person name="Song I."/>
            <person name="Jeong J.-H."/>
            <person name="Kim D."/>
            <person name="Kim S."/>
            <person name="Ryu S."/>
            <person name="Song J.Y."/>
            <person name="Lee S.K."/>
        </authorList>
    </citation>
    <scope>NUCLEOTIDE SEQUENCE [LARGE SCALE GENOMIC DNA]</scope>
    <source>
        <tissue evidence="2">Muscle</tissue>
    </source>
</reference>
<dbReference type="EMBL" id="SRLO01000288">
    <property type="protein sequence ID" value="TNN62686.1"/>
    <property type="molecule type" value="Genomic_DNA"/>
</dbReference>
<keyword evidence="3" id="KW-1185">Reference proteome</keyword>
<comment type="caution">
    <text evidence="2">The sequence shown here is derived from an EMBL/GenBank/DDBJ whole genome shotgun (WGS) entry which is preliminary data.</text>
</comment>
<proteinExistence type="predicted"/>
<evidence type="ECO:0000313" key="2">
    <source>
        <dbReference type="EMBL" id="TNN62686.1"/>
    </source>
</evidence>
<feature type="region of interest" description="Disordered" evidence="1">
    <location>
        <begin position="22"/>
        <end position="100"/>
    </location>
</feature>
<dbReference type="AlphaFoldDB" id="A0A4Z2HAA1"/>
<feature type="compositionally biased region" description="Basic and acidic residues" evidence="1">
    <location>
        <begin position="55"/>
        <end position="67"/>
    </location>
</feature>
<evidence type="ECO:0000313" key="3">
    <source>
        <dbReference type="Proteomes" id="UP000314294"/>
    </source>
</evidence>
<feature type="compositionally biased region" description="Acidic residues" evidence="1">
    <location>
        <begin position="68"/>
        <end position="77"/>
    </location>
</feature>
<organism evidence="2 3">
    <name type="scientific">Liparis tanakae</name>
    <name type="common">Tanaka's snailfish</name>
    <dbReference type="NCBI Taxonomy" id="230148"/>
    <lineage>
        <taxon>Eukaryota</taxon>
        <taxon>Metazoa</taxon>
        <taxon>Chordata</taxon>
        <taxon>Craniata</taxon>
        <taxon>Vertebrata</taxon>
        <taxon>Euteleostomi</taxon>
        <taxon>Actinopterygii</taxon>
        <taxon>Neopterygii</taxon>
        <taxon>Teleostei</taxon>
        <taxon>Neoteleostei</taxon>
        <taxon>Acanthomorphata</taxon>
        <taxon>Eupercaria</taxon>
        <taxon>Perciformes</taxon>
        <taxon>Cottioidei</taxon>
        <taxon>Cottales</taxon>
        <taxon>Liparidae</taxon>
        <taxon>Liparis</taxon>
    </lineage>
</organism>
<feature type="compositionally biased region" description="Basic and acidic residues" evidence="1">
    <location>
        <begin position="22"/>
        <end position="37"/>
    </location>
</feature>
<protein>
    <submittedName>
        <fullName evidence="2">Uncharacterized protein</fullName>
    </submittedName>
</protein>
<dbReference type="Proteomes" id="UP000314294">
    <property type="component" value="Unassembled WGS sequence"/>
</dbReference>
<name>A0A4Z2HAA1_9TELE</name>
<sequence length="192" mass="21327">MSPRRLVRILWRKTRSKRLEWRRQPAERRLTPTERASDCGVSRTCSPNSGSNLSDDARREIRGPPREGEEEEKEEEKEGPGAPLAELDGSNHQTQSACSVAAQEGVEHGQLHALLVPPTPRHHRALAVGRVEVVAVTRPPRDDVDRHALRLVGEGHGADDLSAVDVTDEVAVHRPQAQVAASAHWRHRIFVS</sequence>